<evidence type="ECO:0000256" key="1">
    <source>
        <dbReference type="ARBA" id="ARBA00023015"/>
    </source>
</evidence>
<dbReference type="PANTHER" id="PTHR30055:SF151">
    <property type="entry name" value="TRANSCRIPTIONAL REGULATORY PROTEIN"/>
    <property type="match status" value="1"/>
</dbReference>
<keyword evidence="2 4" id="KW-0238">DNA-binding</keyword>
<dbReference type="Proteomes" id="UP001595699">
    <property type="component" value="Unassembled WGS sequence"/>
</dbReference>
<proteinExistence type="predicted"/>
<feature type="DNA-binding region" description="H-T-H motif" evidence="4">
    <location>
        <begin position="35"/>
        <end position="54"/>
    </location>
</feature>
<keyword evidence="3" id="KW-0804">Transcription</keyword>
<protein>
    <submittedName>
        <fullName evidence="6">TetR/AcrR family transcriptional regulator</fullName>
    </submittedName>
</protein>
<dbReference type="EMBL" id="JBHRZH010000026">
    <property type="protein sequence ID" value="MFC3764458.1"/>
    <property type="molecule type" value="Genomic_DNA"/>
</dbReference>
<organism evidence="6 7">
    <name type="scientific">Tenggerimyces flavus</name>
    <dbReference type="NCBI Taxonomy" id="1708749"/>
    <lineage>
        <taxon>Bacteria</taxon>
        <taxon>Bacillati</taxon>
        <taxon>Actinomycetota</taxon>
        <taxon>Actinomycetes</taxon>
        <taxon>Propionibacteriales</taxon>
        <taxon>Nocardioidaceae</taxon>
        <taxon>Tenggerimyces</taxon>
    </lineage>
</organism>
<dbReference type="InterPro" id="IPR009057">
    <property type="entry name" value="Homeodomain-like_sf"/>
</dbReference>
<dbReference type="RefSeq" id="WP_205122398.1">
    <property type="nucleotide sequence ID" value="NZ_JAFBCM010000001.1"/>
</dbReference>
<dbReference type="PROSITE" id="PS50977">
    <property type="entry name" value="HTH_TETR_2"/>
    <property type="match status" value="1"/>
</dbReference>
<evidence type="ECO:0000313" key="6">
    <source>
        <dbReference type="EMBL" id="MFC3764458.1"/>
    </source>
</evidence>
<evidence type="ECO:0000256" key="4">
    <source>
        <dbReference type="PROSITE-ProRule" id="PRU00335"/>
    </source>
</evidence>
<sequence length="204" mass="22520">MAISDWQAKRRSAARQEIVDAAWSLAREHGLAGLSLRDVARHVGMAAPSLYSYFDSKNALFDAMFADGNRAILAMEWPKAGKDVRGTLRNTIGFFVRQAVADPVRHQLLAERTIPGFAPSEESYALAGQVYGLLTRPLEEVANPSQDDLDLITTVITGLINQHLANDPGGSRWVRLIDDAADLLVPRLEARAKPTTRRRRQAMS</sequence>
<dbReference type="Gene3D" id="1.10.357.10">
    <property type="entry name" value="Tetracycline Repressor, domain 2"/>
    <property type="match status" value="1"/>
</dbReference>
<dbReference type="InterPro" id="IPR050109">
    <property type="entry name" value="HTH-type_TetR-like_transc_reg"/>
</dbReference>
<feature type="domain" description="HTH tetR-type" evidence="5">
    <location>
        <begin position="12"/>
        <end position="72"/>
    </location>
</feature>
<reference evidence="7" key="1">
    <citation type="journal article" date="2019" name="Int. J. Syst. Evol. Microbiol.">
        <title>The Global Catalogue of Microorganisms (GCM) 10K type strain sequencing project: providing services to taxonomists for standard genome sequencing and annotation.</title>
        <authorList>
            <consortium name="The Broad Institute Genomics Platform"/>
            <consortium name="The Broad Institute Genome Sequencing Center for Infectious Disease"/>
            <person name="Wu L."/>
            <person name="Ma J."/>
        </authorList>
    </citation>
    <scope>NUCLEOTIDE SEQUENCE [LARGE SCALE GENOMIC DNA]</scope>
    <source>
        <strain evidence="7">CGMCC 4.7241</strain>
    </source>
</reference>
<gene>
    <name evidence="6" type="ORF">ACFOUW_26720</name>
</gene>
<dbReference type="PRINTS" id="PR00455">
    <property type="entry name" value="HTHTETR"/>
</dbReference>
<dbReference type="InterPro" id="IPR001647">
    <property type="entry name" value="HTH_TetR"/>
</dbReference>
<comment type="caution">
    <text evidence="6">The sequence shown here is derived from an EMBL/GenBank/DDBJ whole genome shotgun (WGS) entry which is preliminary data.</text>
</comment>
<dbReference type="Pfam" id="PF00440">
    <property type="entry name" value="TetR_N"/>
    <property type="match status" value="1"/>
</dbReference>
<evidence type="ECO:0000259" key="5">
    <source>
        <dbReference type="PROSITE" id="PS50977"/>
    </source>
</evidence>
<name>A0ABV7YH25_9ACTN</name>
<evidence type="ECO:0000313" key="7">
    <source>
        <dbReference type="Proteomes" id="UP001595699"/>
    </source>
</evidence>
<evidence type="ECO:0000256" key="2">
    <source>
        <dbReference type="ARBA" id="ARBA00023125"/>
    </source>
</evidence>
<keyword evidence="1" id="KW-0805">Transcription regulation</keyword>
<evidence type="ECO:0000256" key="3">
    <source>
        <dbReference type="ARBA" id="ARBA00023163"/>
    </source>
</evidence>
<dbReference type="SUPFAM" id="SSF46689">
    <property type="entry name" value="Homeodomain-like"/>
    <property type="match status" value="1"/>
</dbReference>
<accession>A0ABV7YH25</accession>
<keyword evidence="7" id="KW-1185">Reference proteome</keyword>
<dbReference type="PANTHER" id="PTHR30055">
    <property type="entry name" value="HTH-TYPE TRANSCRIPTIONAL REGULATOR RUTR"/>
    <property type="match status" value="1"/>
</dbReference>